<dbReference type="PANTHER" id="PTHR46928">
    <property type="entry name" value="MESENCHYME-SPECIFIC CELL SURFACE GLYCOPROTEIN"/>
    <property type="match status" value="1"/>
</dbReference>
<dbReference type="InterPro" id="IPR027372">
    <property type="entry name" value="Phytase-like_dom"/>
</dbReference>
<dbReference type="Proteomes" id="UP000634455">
    <property type="component" value="Unassembled WGS sequence"/>
</dbReference>
<keyword evidence="3" id="KW-1185">Reference proteome</keyword>
<evidence type="ECO:0000313" key="3">
    <source>
        <dbReference type="Proteomes" id="UP000634455"/>
    </source>
</evidence>
<sequence length="734" mass="78066">MLINSQSWIAERIGAAAIIIAASFTADCATADSNFNRISSFATPSNMAAGEDLARETSPEIITATADGMRLVYTDSPLGALGMVDISDPHAPKPLGNIAMNGEPTSVALAGTSAFVGVNTSASYTAPSGLLKTINIDTKSELASCDIGGQPDSIAIAKDGSFIAVAIENERDEDLDGGVIPQMPAGALVTLQVKDGVADCESLNTIAMTNLAQIAGSDPEPEFVDINALGETVVTMQENNHIAVVAKDGRIISHFAAGTVTLNNVDLKRDGALTFDETATDVRREPDAVKWLDNDHFITANEGDYKGGSRSWTVFRKDGTVVYESGESFEHALIQAGHYPEKRSGKKGVEPESVEVGMFNGTPYAFIGSERGSIVAVYNMSNPAEPVLKQLLPSGIAPEGIVAIPSRNLLVTANEADLIEDGGIRAHVMTYELGEGVAQYPSITSAGADELIGWGALSGLAADSETPGKLYAVNDSFYGMLPSIFEIDATATPAKITRAIPITRFGQTAQKLDMEGITLDGNGGFWIASEGRTDRVIPHAIYNVNAKGEIIQEIGFPAELLAVEKRFGAEGITLIDDTLWIAIQREWKDDPADHVKLVSYNLETKEWGAVLYPKAKPDTGWTGLSEITAFGDSVYVIERDNQIGQNAVTKKLYRIPISDMKAAKLGETLPVVTKEEVRDFIPDLAAGNGYVQDKLEGFAIDAAGVGFAVTDNDGIDDHSGETHFINIGTMTQLN</sequence>
<organism evidence="2 3">
    <name type="scientific">Paramylibacter ulvae</name>
    <dbReference type="NCBI Taxonomy" id="1651968"/>
    <lineage>
        <taxon>Bacteria</taxon>
        <taxon>Pseudomonadati</taxon>
        <taxon>Pseudomonadota</taxon>
        <taxon>Alphaproteobacteria</taxon>
        <taxon>Rhodobacterales</taxon>
        <taxon>Paracoccaceae</taxon>
        <taxon>Paramylibacter</taxon>
    </lineage>
</organism>
<accession>A0ABQ3D5T8</accession>
<gene>
    <name evidence="2" type="ORF">GCM10008927_23980</name>
</gene>
<dbReference type="SUPFAM" id="SSF101898">
    <property type="entry name" value="NHL repeat"/>
    <property type="match status" value="1"/>
</dbReference>
<proteinExistence type="predicted"/>
<dbReference type="RefSeq" id="WP_189640968.1">
    <property type="nucleotide sequence ID" value="NZ_BMZF01000007.1"/>
</dbReference>
<dbReference type="Pfam" id="PF13449">
    <property type="entry name" value="Phytase-like"/>
    <property type="match status" value="1"/>
</dbReference>
<feature type="domain" description="Phytase-like" evidence="1">
    <location>
        <begin position="453"/>
        <end position="713"/>
    </location>
</feature>
<protein>
    <submittedName>
        <fullName evidence="2">Alkaline phosphatase</fullName>
    </submittedName>
</protein>
<reference evidence="3" key="1">
    <citation type="journal article" date="2019" name="Int. J. Syst. Evol. Microbiol.">
        <title>The Global Catalogue of Microorganisms (GCM) 10K type strain sequencing project: providing services to taxonomists for standard genome sequencing and annotation.</title>
        <authorList>
            <consortium name="The Broad Institute Genomics Platform"/>
            <consortium name="The Broad Institute Genome Sequencing Center for Infectious Disease"/>
            <person name="Wu L."/>
            <person name="Ma J."/>
        </authorList>
    </citation>
    <scope>NUCLEOTIDE SEQUENCE [LARGE SCALE GENOMIC DNA]</scope>
    <source>
        <strain evidence="3">KCTC 32465</strain>
    </source>
</reference>
<dbReference type="InterPro" id="IPR011044">
    <property type="entry name" value="Quino_amine_DH_bsu"/>
</dbReference>
<dbReference type="Gene3D" id="2.130.10.10">
    <property type="entry name" value="YVTN repeat-like/Quinoprotein amine dehydrogenase"/>
    <property type="match status" value="1"/>
</dbReference>
<dbReference type="InterPro" id="IPR015943">
    <property type="entry name" value="WD40/YVTN_repeat-like_dom_sf"/>
</dbReference>
<dbReference type="SUPFAM" id="SSF50969">
    <property type="entry name" value="YVTN repeat-like/Quinoprotein amine dehydrogenase"/>
    <property type="match status" value="1"/>
</dbReference>
<comment type="caution">
    <text evidence="2">The sequence shown here is derived from an EMBL/GenBank/DDBJ whole genome shotgun (WGS) entry which is preliminary data.</text>
</comment>
<dbReference type="PANTHER" id="PTHR46928:SF1">
    <property type="entry name" value="MESENCHYME-SPECIFIC CELL SURFACE GLYCOPROTEIN"/>
    <property type="match status" value="1"/>
</dbReference>
<evidence type="ECO:0000259" key="1">
    <source>
        <dbReference type="Pfam" id="PF13449"/>
    </source>
</evidence>
<dbReference type="EMBL" id="BMZF01000007">
    <property type="protein sequence ID" value="GHA57519.1"/>
    <property type="molecule type" value="Genomic_DNA"/>
</dbReference>
<dbReference type="InterPro" id="IPR052956">
    <property type="entry name" value="Mesenchyme-surface_protein"/>
</dbReference>
<evidence type="ECO:0000313" key="2">
    <source>
        <dbReference type="EMBL" id="GHA57519.1"/>
    </source>
</evidence>
<name>A0ABQ3D5T8_9RHOB</name>